<feature type="domain" description="TonB-dependent receptor plug" evidence="9">
    <location>
        <begin position="236"/>
        <end position="343"/>
    </location>
</feature>
<dbReference type="AlphaFoldDB" id="A0A3A1NF36"/>
<dbReference type="Pfam" id="PF13715">
    <property type="entry name" value="CarbopepD_reg_2"/>
    <property type="match status" value="1"/>
</dbReference>
<dbReference type="InterPro" id="IPR023997">
    <property type="entry name" value="TonB-dep_OMP_SusC/RagA_CS"/>
</dbReference>
<keyword evidence="4 7" id="KW-0812">Transmembrane</keyword>
<keyword evidence="5 7" id="KW-0472">Membrane</keyword>
<evidence type="ECO:0000256" key="6">
    <source>
        <dbReference type="ARBA" id="ARBA00023237"/>
    </source>
</evidence>
<evidence type="ECO:0000313" key="13">
    <source>
        <dbReference type="Proteomes" id="UP000321621"/>
    </source>
</evidence>
<dbReference type="EMBL" id="VNWK01000032">
    <property type="protein sequence ID" value="TXJ92474.1"/>
    <property type="molecule type" value="Genomic_DNA"/>
</dbReference>
<dbReference type="InterPro" id="IPR037066">
    <property type="entry name" value="Plug_dom_sf"/>
</dbReference>
<dbReference type="PROSITE" id="PS52016">
    <property type="entry name" value="TONB_DEPENDENT_REC_3"/>
    <property type="match status" value="1"/>
</dbReference>
<dbReference type="InterPro" id="IPR012910">
    <property type="entry name" value="Plug_dom"/>
</dbReference>
<keyword evidence="13" id="KW-1185">Reference proteome</keyword>
<dbReference type="Gene3D" id="2.170.130.10">
    <property type="entry name" value="TonB-dependent receptor, plug domain"/>
    <property type="match status" value="1"/>
</dbReference>
<evidence type="ECO:0000313" key="12">
    <source>
        <dbReference type="Proteomes" id="UP000266691"/>
    </source>
</evidence>
<keyword evidence="6 7" id="KW-0998">Cell outer membrane</keyword>
<dbReference type="Pfam" id="PF07660">
    <property type="entry name" value="STN"/>
    <property type="match status" value="1"/>
</dbReference>
<evidence type="ECO:0000256" key="7">
    <source>
        <dbReference type="PROSITE-ProRule" id="PRU01360"/>
    </source>
</evidence>
<evidence type="ECO:0000313" key="10">
    <source>
        <dbReference type="EMBL" id="RIV43249.1"/>
    </source>
</evidence>
<evidence type="ECO:0000313" key="11">
    <source>
        <dbReference type="EMBL" id="TXJ92474.1"/>
    </source>
</evidence>
<comment type="caution">
    <text evidence="10">The sequence shown here is derived from an EMBL/GenBank/DDBJ whole genome shotgun (WGS) entry which is preliminary data.</text>
</comment>
<feature type="domain" description="Secretin/TonB short N-terminal" evidence="8">
    <location>
        <begin position="68"/>
        <end position="118"/>
    </location>
</feature>
<dbReference type="SUPFAM" id="SSF49464">
    <property type="entry name" value="Carboxypeptidase regulatory domain-like"/>
    <property type="match status" value="1"/>
</dbReference>
<dbReference type="Gene3D" id="2.40.170.20">
    <property type="entry name" value="TonB-dependent receptor, beta-barrel domain"/>
    <property type="match status" value="1"/>
</dbReference>
<dbReference type="Proteomes" id="UP000266691">
    <property type="component" value="Unassembled WGS sequence"/>
</dbReference>
<reference evidence="11 13" key="2">
    <citation type="submission" date="2019-07" db="EMBL/GenBank/DDBJ databases">
        <title>Draft genome of two Muricauda strains isolated from deep sea.</title>
        <authorList>
            <person name="Sun C."/>
        </authorList>
    </citation>
    <scope>NUCLEOTIDE SEQUENCE [LARGE SCALE GENOMIC DNA]</scope>
    <source>
        <strain evidence="11 13">72</strain>
    </source>
</reference>
<evidence type="ECO:0000256" key="5">
    <source>
        <dbReference type="ARBA" id="ARBA00023136"/>
    </source>
</evidence>
<dbReference type="Proteomes" id="UP000321621">
    <property type="component" value="Unassembled WGS sequence"/>
</dbReference>
<dbReference type="EMBL" id="QXFI01000032">
    <property type="protein sequence ID" value="RIV43249.1"/>
    <property type="molecule type" value="Genomic_DNA"/>
</dbReference>
<keyword evidence="3 7" id="KW-1134">Transmembrane beta strand</keyword>
<dbReference type="Pfam" id="PF07715">
    <property type="entry name" value="Plug"/>
    <property type="match status" value="1"/>
</dbReference>
<accession>A0A3A1NF36</accession>
<name>A0A3A1NF36_9FLAO</name>
<evidence type="ECO:0000256" key="2">
    <source>
        <dbReference type="ARBA" id="ARBA00022448"/>
    </source>
</evidence>
<evidence type="ECO:0000256" key="3">
    <source>
        <dbReference type="ARBA" id="ARBA00022452"/>
    </source>
</evidence>
<dbReference type="InterPro" id="IPR036942">
    <property type="entry name" value="Beta-barrel_TonB_sf"/>
</dbReference>
<dbReference type="GO" id="GO:0009279">
    <property type="term" value="C:cell outer membrane"/>
    <property type="evidence" value="ECO:0007669"/>
    <property type="project" value="UniProtKB-SubCell"/>
</dbReference>
<dbReference type="SUPFAM" id="SSF56935">
    <property type="entry name" value="Porins"/>
    <property type="match status" value="1"/>
</dbReference>
<comment type="subcellular location">
    <subcellularLocation>
        <location evidence="1 7">Cell outer membrane</location>
        <topology evidence="1 7">Multi-pass membrane protein</topology>
    </subcellularLocation>
</comment>
<keyword evidence="2 7" id="KW-0813">Transport</keyword>
<dbReference type="InterPro" id="IPR023996">
    <property type="entry name" value="TonB-dep_OMP_SusC/RagA"/>
</dbReference>
<evidence type="ECO:0000256" key="4">
    <source>
        <dbReference type="ARBA" id="ARBA00022692"/>
    </source>
</evidence>
<protein>
    <submittedName>
        <fullName evidence="10">SusC/RagA family TonB-linked outer membrane protein</fullName>
    </submittedName>
    <submittedName>
        <fullName evidence="11">TonB-dependent receptor</fullName>
    </submittedName>
</protein>
<dbReference type="InterPro" id="IPR039426">
    <property type="entry name" value="TonB-dep_rcpt-like"/>
</dbReference>
<evidence type="ECO:0000259" key="9">
    <source>
        <dbReference type="Pfam" id="PF07715"/>
    </source>
</evidence>
<evidence type="ECO:0000256" key="1">
    <source>
        <dbReference type="ARBA" id="ARBA00004571"/>
    </source>
</evidence>
<organism evidence="10 12">
    <name type="scientific">Flagellimonas pelagia</name>
    <dbReference type="NCBI Taxonomy" id="2306998"/>
    <lineage>
        <taxon>Bacteria</taxon>
        <taxon>Pseudomonadati</taxon>
        <taxon>Bacteroidota</taxon>
        <taxon>Flavobacteriia</taxon>
        <taxon>Flavobacteriales</taxon>
        <taxon>Flavobacteriaceae</taxon>
        <taxon>Flagellimonas</taxon>
    </lineage>
</organism>
<dbReference type="InterPro" id="IPR008969">
    <property type="entry name" value="CarboxyPept-like_regulatory"/>
</dbReference>
<gene>
    <name evidence="10" type="ORF">D2V05_13790</name>
    <name evidence="11" type="ORF">FQ017_13660</name>
</gene>
<keyword evidence="11" id="KW-0675">Receptor</keyword>
<reference evidence="10 12" key="1">
    <citation type="submission" date="2018-08" db="EMBL/GenBank/DDBJ databases">
        <title>Proposal of Muricauda 72 sp.nov. and Muricauda NH166 sp.nov., isolated from seawater.</title>
        <authorList>
            <person name="Cheng H."/>
            <person name="Wu Y.-H."/>
            <person name="Guo L.-L."/>
            <person name="Xu X.-W."/>
        </authorList>
    </citation>
    <scope>NUCLEOTIDE SEQUENCE [LARGE SCALE GENOMIC DNA]</scope>
    <source>
        <strain evidence="10 12">72</strain>
    </source>
</reference>
<dbReference type="NCBIfam" id="TIGR04056">
    <property type="entry name" value="OMP_RagA_SusC"/>
    <property type="match status" value="1"/>
</dbReference>
<dbReference type="OrthoDB" id="9768177at2"/>
<dbReference type="Gene3D" id="2.60.40.1120">
    <property type="entry name" value="Carboxypeptidase-like, regulatory domain"/>
    <property type="match status" value="1"/>
</dbReference>
<dbReference type="NCBIfam" id="TIGR04057">
    <property type="entry name" value="SusC_RagA_signa"/>
    <property type="match status" value="1"/>
</dbReference>
<evidence type="ECO:0000259" key="8">
    <source>
        <dbReference type="Pfam" id="PF07660"/>
    </source>
</evidence>
<sequence length="1124" mass="125147">MQKIDWFPSVLGNILNKNRTMKLSFVLLVFALLNVNANSFSQNTKIDLEVENETVQHVLEKIESKSSYKFFYKSGEINEDRKISLKVKNKKVADILEMIFNGEPVIYSMVKNQIVLKRTSDKPKNKDAEENKEKRNIPLAIPVQYTVSGTITDNQGVPIPGANVVEKGTTNGVAADFDGNYSLQVSGPESILVFSSIGFAGQEITVGQSTTIDVVMLEDSQALDEVVVVGYGTQKRRDITGSVASVDTEDIADIPMTSIEGGMVGRIPGLDVVASGTGPGASAQLQLRGQRSFTATNDPLIILDGSPYYGTLNDINPYDIESVDVLKDASSTAIYGARGANGVIIITTKRGTTGAPRFIFESYAGPIMAYGTIPYANGPQYAEIAREAYRAIGGYPEGGTSDEYDEIIFDEIEIESLREGGNGLNYQDMLYQHGLQQKHQLTVSGGSDKVKYNFSGNYFKQEGIIPGEVFDRYSIRTNLDFTFSPVFSGGASILLNHSYNKRKSSAALFQAFQSSPLGKLYEDDGTPRFTATADGLLLNPLADFIYDSYRWDNKSWGAVLNVFAEAKVTPDLTYRLNLGTNFNLRTIKESAGYYSLARNLGTPTADINNSVDNLLLYESVLTYNKQFNEKHQLTLTAIQGFQSTRVETSGAGVSDLPYEESRYHNLGSATLVNSVSSNLIETDLLSYAGRVFYGYDSKYLLTLSIRADGASQFSPDHKWGYFPSAAFAYRVSSEKFMKGTQNWLDDLKLRLSYGVTGNQGISPYQTQGGVTRSAYSWNEEPGFGYYPTELENRDLKWETTAVYNFGLDFRLFKGRLSGTVDIYNTNTYDLLMYRKLPITSGYDQVLQNVGKTKNKGLELSLNSVNVAGEDFNWQTNLTFFKNNTEIEELYNGKVDDVGNRWFIGEPIEVFYDYKKIGIWQQNESAEAASYGEEPGQIKVLDVDNDGAITDADRMVLGSAQPDFVSNITNTFKYKNFDLSFQTYIRWGGMTAIEAFAPFAKKRYNKLVFDYWTPTNPTNNYPRPNQLYEGSGLYGSTLRYRDASLISLRQISLGYRFPQSLLDKTPFTGLRLYLSGENLAYWTKSELRDFNMKPDLNGSIGDDGTRTISSYPATRTMILGINVQF</sequence>
<dbReference type="InterPro" id="IPR011662">
    <property type="entry name" value="Secretin/TonB_short_N"/>
</dbReference>
<proteinExistence type="inferred from homology"/>
<comment type="similarity">
    <text evidence="7">Belongs to the TonB-dependent receptor family.</text>
</comment>